<dbReference type="InterPro" id="IPR036739">
    <property type="entry name" value="SLC41_membr_dom_sf"/>
</dbReference>
<dbReference type="PANTHER" id="PTHR43773:SF1">
    <property type="entry name" value="MAGNESIUM TRANSPORTER MGTE"/>
    <property type="match status" value="1"/>
</dbReference>
<accession>D6PE44</accession>
<dbReference type="InterPro" id="IPR006669">
    <property type="entry name" value="MgtE_transporter"/>
</dbReference>
<dbReference type="GO" id="GO:0015095">
    <property type="term" value="F:magnesium ion transmembrane transporter activity"/>
    <property type="evidence" value="ECO:0007669"/>
    <property type="project" value="InterPro"/>
</dbReference>
<feature type="transmembrane region" description="Helical" evidence="8">
    <location>
        <begin position="188"/>
        <end position="208"/>
    </location>
</feature>
<dbReference type="InterPro" id="IPR000644">
    <property type="entry name" value="CBS_dom"/>
</dbReference>
<reference evidence="11" key="1">
    <citation type="journal article" date="2010" name="ISME J.">
        <title>Metagenome of the Mediterranean deep chlorophyll maximum studied by direct and fosmid library 454 pyrosequencing.</title>
        <authorList>
            <person name="Ghai R."/>
            <person name="Martin-Cuadrado A.B."/>
            <person name="Molto A.G."/>
            <person name="Heredia I.G."/>
            <person name="Cabrera R."/>
            <person name="Martin J."/>
            <person name="Verdu M."/>
            <person name="Deschamps P."/>
            <person name="Moreira D."/>
            <person name="Lopez-Garcia P."/>
            <person name="Mira A."/>
            <person name="Rodriguez-Valera F."/>
        </authorList>
    </citation>
    <scope>NUCLEOTIDE SEQUENCE</scope>
</reference>
<evidence type="ECO:0000256" key="6">
    <source>
        <dbReference type="ARBA" id="ARBA00022989"/>
    </source>
</evidence>
<keyword evidence="4 8" id="KW-0812">Transmembrane</keyword>
<proteinExistence type="inferred from homology"/>
<dbReference type="EMBL" id="GU943009">
    <property type="protein sequence ID" value="ADD93995.1"/>
    <property type="molecule type" value="Genomic_DNA"/>
</dbReference>
<comment type="subcellular location">
    <subcellularLocation>
        <location evidence="1">Membrane</location>
        <topology evidence="1">Multi-pass membrane protein</topology>
    </subcellularLocation>
</comment>
<evidence type="ECO:0000256" key="5">
    <source>
        <dbReference type="ARBA" id="ARBA00022842"/>
    </source>
</evidence>
<dbReference type="GO" id="GO:0016020">
    <property type="term" value="C:membrane"/>
    <property type="evidence" value="ECO:0007669"/>
    <property type="project" value="UniProtKB-SubCell"/>
</dbReference>
<feature type="domain" description="CBS" evidence="9">
    <location>
        <begin position="37"/>
        <end position="80"/>
    </location>
</feature>
<evidence type="ECO:0000313" key="11">
    <source>
        <dbReference type="EMBL" id="ADD93995.1"/>
    </source>
</evidence>
<keyword evidence="3" id="KW-0813">Transport</keyword>
<dbReference type="CDD" id="cd04606">
    <property type="entry name" value="CBS_pair_Mg_transporter"/>
    <property type="match status" value="1"/>
</dbReference>
<evidence type="ECO:0000259" key="10">
    <source>
        <dbReference type="Pfam" id="PF01769"/>
    </source>
</evidence>
<evidence type="ECO:0000256" key="2">
    <source>
        <dbReference type="ARBA" id="ARBA00009749"/>
    </source>
</evidence>
<dbReference type="Gene3D" id="3.10.580.10">
    <property type="entry name" value="CBS-domain"/>
    <property type="match status" value="1"/>
</dbReference>
<dbReference type="SUPFAM" id="SSF54631">
    <property type="entry name" value="CBS-domain pair"/>
    <property type="match status" value="1"/>
</dbReference>
<feature type="transmembrane region" description="Helical" evidence="8">
    <location>
        <begin position="113"/>
        <end position="133"/>
    </location>
</feature>
<keyword evidence="5" id="KW-0460">Magnesium</keyword>
<feature type="transmembrane region" description="Helical" evidence="8">
    <location>
        <begin position="214"/>
        <end position="237"/>
    </location>
</feature>
<name>D6PE44_9BACT</name>
<keyword evidence="7 8" id="KW-0472">Membrane</keyword>
<evidence type="ECO:0000259" key="9">
    <source>
        <dbReference type="Pfam" id="PF00571"/>
    </source>
</evidence>
<dbReference type="InterPro" id="IPR006667">
    <property type="entry name" value="SLC41_membr_dom"/>
</dbReference>
<organism evidence="11">
    <name type="scientific">uncultured marine bacterium MedDCM-OCT-S11-C310</name>
    <dbReference type="NCBI Taxonomy" id="743080"/>
    <lineage>
        <taxon>Bacteria</taxon>
        <taxon>environmental samples</taxon>
    </lineage>
</organism>
<keyword evidence="6 8" id="KW-1133">Transmembrane helix</keyword>
<feature type="domain" description="SLC41A/MgtE integral membrane" evidence="10">
    <location>
        <begin position="148"/>
        <end position="270"/>
    </location>
</feature>
<evidence type="ECO:0000256" key="8">
    <source>
        <dbReference type="SAM" id="Phobius"/>
    </source>
</evidence>
<dbReference type="AlphaFoldDB" id="D6PE44"/>
<evidence type="ECO:0000256" key="3">
    <source>
        <dbReference type="ARBA" id="ARBA00022448"/>
    </source>
</evidence>
<feature type="transmembrane region" description="Helical" evidence="8">
    <location>
        <begin position="249"/>
        <end position="271"/>
    </location>
</feature>
<protein>
    <submittedName>
        <fullName evidence="11">Uncharacterized protein</fullName>
    </submittedName>
</protein>
<evidence type="ECO:0000256" key="1">
    <source>
        <dbReference type="ARBA" id="ARBA00004141"/>
    </source>
</evidence>
<dbReference type="Gene3D" id="1.10.357.20">
    <property type="entry name" value="SLC41 divalent cation transporters, integral membrane domain"/>
    <property type="match status" value="1"/>
</dbReference>
<sequence length="277" mass="29230">MVNSDGMLRGIIQLEDLVLSTEETALNEISQPVEQRVTVDLDQEEVARVFGKYDLVSLPVVDPQGLLVGRITFDDIHDVMLEEATEDVMTMAGASSEELVYGQDFFRIAMFRLPWLVGSLFGSLIAAVLVPMFRHVPFEDTLMLAAFVPVVAAMTGNVGSQTAMIITRGFAIGKVDASMLGKTLARESMVGSIMGLAAGALVAIVSNFGFGSDILGITVGLSMFCSMTIAAFVGALAPAMFKQIGIDPAIAAGPLVTTGCDVMGVAIYLGAARLLLG</sequence>
<dbReference type="InterPro" id="IPR046342">
    <property type="entry name" value="CBS_dom_sf"/>
</dbReference>
<feature type="transmembrane region" description="Helical" evidence="8">
    <location>
        <begin position="145"/>
        <end position="167"/>
    </location>
</feature>
<evidence type="ECO:0000256" key="4">
    <source>
        <dbReference type="ARBA" id="ARBA00022692"/>
    </source>
</evidence>
<dbReference type="Pfam" id="PF00571">
    <property type="entry name" value="CBS"/>
    <property type="match status" value="1"/>
</dbReference>
<comment type="similarity">
    <text evidence="2">Belongs to the SLC41A transporter family.</text>
</comment>
<dbReference type="SUPFAM" id="SSF161093">
    <property type="entry name" value="MgtE membrane domain-like"/>
    <property type="match status" value="1"/>
</dbReference>
<evidence type="ECO:0000256" key="7">
    <source>
        <dbReference type="ARBA" id="ARBA00023136"/>
    </source>
</evidence>
<dbReference type="PANTHER" id="PTHR43773">
    <property type="entry name" value="MAGNESIUM TRANSPORTER MGTE"/>
    <property type="match status" value="1"/>
</dbReference>
<dbReference type="Pfam" id="PF01769">
    <property type="entry name" value="MgtE"/>
    <property type="match status" value="1"/>
</dbReference>